<dbReference type="PROSITE" id="PS50068">
    <property type="entry name" value="LDLRA_2"/>
    <property type="match status" value="1"/>
</dbReference>
<organism evidence="5 6">
    <name type="scientific">Mytilus galloprovincialis</name>
    <name type="common">Mediterranean mussel</name>
    <dbReference type="NCBI Taxonomy" id="29158"/>
    <lineage>
        <taxon>Eukaryota</taxon>
        <taxon>Metazoa</taxon>
        <taxon>Spiralia</taxon>
        <taxon>Lophotrochozoa</taxon>
        <taxon>Mollusca</taxon>
        <taxon>Bivalvia</taxon>
        <taxon>Autobranchia</taxon>
        <taxon>Pteriomorphia</taxon>
        <taxon>Mytilida</taxon>
        <taxon>Mytiloidea</taxon>
        <taxon>Mytilidae</taxon>
        <taxon>Mytilinae</taxon>
        <taxon>Mytilus</taxon>
    </lineage>
</organism>
<evidence type="ECO:0000259" key="4">
    <source>
        <dbReference type="Pfam" id="PF12248"/>
    </source>
</evidence>
<dbReference type="Gene3D" id="4.10.400.10">
    <property type="entry name" value="Low-density Lipoprotein Receptor"/>
    <property type="match status" value="1"/>
</dbReference>
<dbReference type="AlphaFoldDB" id="A0A8B6BUY7"/>
<dbReference type="SMART" id="SM00192">
    <property type="entry name" value="LDLa"/>
    <property type="match status" value="1"/>
</dbReference>
<evidence type="ECO:0000313" key="6">
    <source>
        <dbReference type="Proteomes" id="UP000596742"/>
    </source>
</evidence>
<sequence>MIGRIKLLLLLCIFGTTLSLRIPFNKSQSACADISITTDATGAYTVLSDYGITIDDSENIKIKLRIKASHDAEILLMSTDSINDPLYKIILGGSDNTVSMIQDGQNGKIKAVYYGLVLENGFTKFMITLKNDKIKVKDGDKNKILKWKDNKNPLKVVNVGIATKDSKSGVWLFPCNQEPNPSPSPATCTDNDISCDNGEGCYPSKWKCDNIKDCDDNSDEENCEGKYI</sequence>
<feature type="disulfide bond" evidence="2">
    <location>
        <begin position="208"/>
        <end position="223"/>
    </location>
</feature>
<keyword evidence="3" id="KW-0732">Signal</keyword>
<protein>
    <recommendedName>
        <fullName evidence="4">Farnesoic acid O-methyl transferase domain-containing protein</fullName>
    </recommendedName>
</protein>
<dbReference type="Pfam" id="PF12248">
    <property type="entry name" value="Methyltransf_FA"/>
    <property type="match status" value="1"/>
</dbReference>
<dbReference type="CDD" id="cd00112">
    <property type="entry name" value="LDLa"/>
    <property type="match status" value="1"/>
</dbReference>
<evidence type="ECO:0000256" key="2">
    <source>
        <dbReference type="PROSITE-ProRule" id="PRU00124"/>
    </source>
</evidence>
<reference evidence="5" key="1">
    <citation type="submission" date="2018-11" db="EMBL/GenBank/DDBJ databases">
        <authorList>
            <person name="Alioto T."/>
            <person name="Alioto T."/>
        </authorList>
    </citation>
    <scope>NUCLEOTIDE SEQUENCE</scope>
</reference>
<evidence type="ECO:0000256" key="3">
    <source>
        <dbReference type="SAM" id="SignalP"/>
    </source>
</evidence>
<dbReference type="Pfam" id="PF00057">
    <property type="entry name" value="Ldl_recept_a"/>
    <property type="match status" value="1"/>
</dbReference>
<evidence type="ECO:0000256" key="1">
    <source>
        <dbReference type="ARBA" id="ARBA00023157"/>
    </source>
</evidence>
<comment type="caution">
    <text evidence="5">The sequence shown here is derived from an EMBL/GenBank/DDBJ whole genome shotgun (WGS) entry which is preliminary data.</text>
</comment>
<dbReference type="OrthoDB" id="6090957at2759"/>
<gene>
    <name evidence="5" type="ORF">MGAL_10B025937</name>
</gene>
<keyword evidence="1 2" id="KW-1015">Disulfide bond</keyword>
<dbReference type="InterPro" id="IPR036055">
    <property type="entry name" value="LDL_receptor-like_sf"/>
</dbReference>
<dbReference type="InterPro" id="IPR002172">
    <property type="entry name" value="LDrepeatLR_classA_rpt"/>
</dbReference>
<keyword evidence="6" id="KW-1185">Reference proteome</keyword>
<feature type="domain" description="Farnesoic acid O-methyl transferase" evidence="4">
    <location>
        <begin position="59"/>
        <end position="176"/>
    </location>
</feature>
<dbReference type="InterPro" id="IPR022041">
    <property type="entry name" value="Methyltransf_FA"/>
</dbReference>
<accession>A0A8B6BUY7</accession>
<evidence type="ECO:0000313" key="5">
    <source>
        <dbReference type="EMBL" id="VDH95284.1"/>
    </source>
</evidence>
<feature type="signal peptide" evidence="3">
    <location>
        <begin position="1"/>
        <end position="19"/>
    </location>
</feature>
<proteinExistence type="predicted"/>
<dbReference type="EMBL" id="UYJE01000680">
    <property type="protein sequence ID" value="VDH95284.1"/>
    <property type="molecule type" value="Genomic_DNA"/>
</dbReference>
<dbReference type="Proteomes" id="UP000596742">
    <property type="component" value="Unassembled WGS sequence"/>
</dbReference>
<dbReference type="SUPFAM" id="SSF57424">
    <property type="entry name" value="LDL receptor-like module"/>
    <property type="match status" value="1"/>
</dbReference>
<comment type="caution">
    <text evidence="2">Lacks conserved residue(s) required for the propagation of feature annotation.</text>
</comment>
<feature type="chain" id="PRO_5032425152" description="Farnesoic acid O-methyl transferase domain-containing protein" evidence="3">
    <location>
        <begin position="20"/>
        <end position="228"/>
    </location>
</feature>
<name>A0A8B6BUY7_MYTGA</name>